<dbReference type="GO" id="GO:0003676">
    <property type="term" value="F:nucleic acid binding"/>
    <property type="evidence" value="ECO:0007669"/>
    <property type="project" value="UniProtKB-UniRule"/>
</dbReference>
<dbReference type="PROSITE" id="PS51061">
    <property type="entry name" value="R3H"/>
    <property type="match status" value="1"/>
</dbReference>
<dbReference type="SUPFAM" id="SSF82708">
    <property type="entry name" value="R3H domain"/>
    <property type="match status" value="1"/>
</dbReference>
<dbReference type="CDD" id="cd02325">
    <property type="entry name" value="R3H"/>
    <property type="match status" value="1"/>
</dbReference>
<dbReference type="InterPro" id="IPR036867">
    <property type="entry name" value="R3H_dom_sf"/>
</dbReference>
<name>A0A812K1L9_SYMPI</name>
<dbReference type="InterPro" id="IPR001374">
    <property type="entry name" value="R3H_dom"/>
</dbReference>
<dbReference type="Pfam" id="PF01424">
    <property type="entry name" value="R3H"/>
    <property type="match status" value="1"/>
</dbReference>
<dbReference type="OrthoDB" id="434258at2759"/>
<keyword evidence="3" id="KW-1185">Reference proteome</keyword>
<accession>A0A812K1L9</accession>
<comment type="caution">
    <text evidence="2">The sequence shown here is derived from an EMBL/GenBank/DDBJ whole genome shotgun (WGS) entry which is preliminary data.</text>
</comment>
<dbReference type="SMART" id="SM00393">
    <property type="entry name" value="R3H"/>
    <property type="match status" value="1"/>
</dbReference>
<organism evidence="2 3">
    <name type="scientific">Symbiodinium pilosum</name>
    <name type="common">Dinoflagellate</name>
    <dbReference type="NCBI Taxonomy" id="2952"/>
    <lineage>
        <taxon>Eukaryota</taxon>
        <taxon>Sar</taxon>
        <taxon>Alveolata</taxon>
        <taxon>Dinophyceae</taxon>
        <taxon>Suessiales</taxon>
        <taxon>Symbiodiniaceae</taxon>
        <taxon>Symbiodinium</taxon>
    </lineage>
</organism>
<dbReference type="Gene3D" id="3.30.1370.50">
    <property type="entry name" value="R3H-like domain"/>
    <property type="match status" value="1"/>
</dbReference>
<protein>
    <recommendedName>
        <fullName evidence="1">R3H domain-containing protein</fullName>
    </recommendedName>
</protein>
<sequence length="226" mass="25811">MTKVEMDFYFCQTSYPQERERFLEEVFERATVDVLDAFRAGESTSLNHLDYVEKLSSEEISKICKVRALWRLTKVFSEFWRGASMEEGLQTLLAGAPSSLHQRIHWFWSFCQDGTAGDTPPTEVYDQLGVPALSGEPSASRRARLRAQSAKERMNMQESLRAHLDAIRRLTQDEAFHGYITLPSNLSRNERAFLHRIADELGLNHESVGEGPQRALRIWRADSASG</sequence>
<reference evidence="2" key="1">
    <citation type="submission" date="2021-02" db="EMBL/GenBank/DDBJ databases">
        <authorList>
            <person name="Dougan E. K."/>
            <person name="Rhodes N."/>
            <person name="Thang M."/>
            <person name="Chan C."/>
        </authorList>
    </citation>
    <scope>NUCLEOTIDE SEQUENCE</scope>
</reference>
<evidence type="ECO:0000313" key="3">
    <source>
        <dbReference type="Proteomes" id="UP000649617"/>
    </source>
</evidence>
<feature type="domain" description="R3H" evidence="1">
    <location>
        <begin position="150"/>
        <end position="222"/>
    </location>
</feature>
<evidence type="ECO:0000313" key="2">
    <source>
        <dbReference type="EMBL" id="CAE7214877.1"/>
    </source>
</evidence>
<proteinExistence type="predicted"/>
<dbReference type="EMBL" id="CAJNIZ010002814">
    <property type="protein sequence ID" value="CAE7214877.1"/>
    <property type="molecule type" value="Genomic_DNA"/>
</dbReference>
<evidence type="ECO:0000259" key="1">
    <source>
        <dbReference type="PROSITE" id="PS51061"/>
    </source>
</evidence>
<dbReference type="Proteomes" id="UP000649617">
    <property type="component" value="Unassembled WGS sequence"/>
</dbReference>
<dbReference type="AlphaFoldDB" id="A0A812K1L9"/>
<gene>
    <name evidence="2" type="ORF">SPIL2461_LOCUS2530</name>
</gene>